<dbReference type="AlphaFoldDB" id="A0A195B7A3"/>
<name>A0A195B7A3_9HYME</name>
<protein>
    <recommendedName>
        <fullName evidence="3">Histone-lysine N-methyltransferase SETMAR</fullName>
    </recommendedName>
</protein>
<gene>
    <name evidence="1" type="ORF">ALC53_09229</name>
</gene>
<dbReference type="Gene3D" id="3.30.420.10">
    <property type="entry name" value="Ribonuclease H-like superfamily/Ribonuclease H"/>
    <property type="match status" value="1"/>
</dbReference>
<evidence type="ECO:0008006" key="3">
    <source>
        <dbReference type="Google" id="ProtNLM"/>
    </source>
</evidence>
<dbReference type="InterPro" id="IPR036397">
    <property type="entry name" value="RNaseH_sf"/>
</dbReference>
<keyword evidence="2" id="KW-1185">Reference proteome</keyword>
<evidence type="ECO:0000313" key="2">
    <source>
        <dbReference type="Proteomes" id="UP000078540"/>
    </source>
</evidence>
<sequence>MTKLYFPDLAPCDFFLFPNLKTWLGGKKFSSNEEIIIAVNEYFADFETVYFK</sequence>
<proteinExistence type="predicted"/>
<dbReference type="GO" id="GO:0003676">
    <property type="term" value="F:nucleic acid binding"/>
    <property type="evidence" value="ECO:0007669"/>
    <property type="project" value="InterPro"/>
</dbReference>
<organism evidence="1 2">
    <name type="scientific">Atta colombica</name>
    <dbReference type="NCBI Taxonomy" id="520822"/>
    <lineage>
        <taxon>Eukaryota</taxon>
        <taxon>Metazoa</taxon>
        <taxon>Ecdysozoa</taxon>
        <taxon>Arthropoda</taxon>
        <taxon>Hexapoda</taxon>
        <taxon>Insecta</taxon>
        <taxon>Pterygota</taxon>
        <taxon>Neoptera</taxon>
        <taxon>Endopterygota</taxon>
        <taxon>Hymenoptera</taxon>
        <taxon>Apocrita</taxon>
        <taxon>Aculeata</taxon>
        <taxon>Formicoidea</taxon>
        <taxon>Formicidae</taxon>
        <taxon>Myrmicinae</taxon>
        <taxon>Atta</taxon>
    </lineage>
</organism>
<accession>A0A195B7A3</accession>
<dbReference type="EMBL" id="KQ976574">
    <property type="protein sequence ID" value="KYM80135.1"/>
    <property type="molecule type" value="Genomic_DNA"/>
</dbReference>
<dbReference type="Proteomes" id="UP000078540">
    <property type="component" value="Unassembled WGS sequence"/>
</dbReference>
<reference evidence="1 2" key="1">
    <citation type="submission" date="2015-09" db="EMBL/GenBank/DDBJ databases">
        <title>Atta colombica WGS genome.</title>
        <authorList>
            <person name="Nygaard S."/>
            <person name="Hu H."/>
            <person name="Boomsma J."/>
            <person name="Zhang G."/>
        </authorList>
    </citation>
    <scope>NUCLEOTIDE SEQUENCE [LARGE SCALE GENOMIC DNA]</scope>
    <source>
        <strain evidence="1">Treedump-2</strain>
        <tissue evidence="1">Whole body</tissue>
    </source>
</reference>
<evidence type="ECO:0000313" key="1">
    <source>
        <dbReference type="EMBL" id="KYM80135.1"/>
    </source>
</evidence>